<reference evidence="1" key="1">
    <citation type="journal article" date="2014" name="Front. Microbiol.">
        <title>High frequency of phylogenetically diverse reductive dehalogenase-homologous genes in deep subseafloor sedimentary metagenomes.</title>
        <authorList>
            <person name="Kawai M."/>
            <person name="Futagami T."/>
            <person name="Toyoda A."/>
            <person name="Takaki Y."/>
            <person name="Nishi S."/>
            <person name="Hori S."/>
            <person name="Arai W."/>
            <person name="Tsubouchi T."/>
            <person name="Morono Y."/>
            <person name="Uchiyama I."/>
            <person name="Ito T."/>
            <person name="Fujiyama A."/>
            <person name="Inagaki F."/>
            <person name="Takami H."/>
        </authorList>
    </citation>
    <scope>NUCLEOTIDE SEQUENCE</scope>
    <source>
        <strain evidence="1">Expedition CK06-06</strain>
    </source>
</reference>
<dbReference type="AlphaFoldDB" id="X1T597"/>
<name>X1T597_9ZZZZ</name>
<feature type="non-terminal residue" evidence="1">
    <location>
        <position position="278"/>
    </location>
</feature>
<protein>
    <submittedName>
        <fullName evidence="1">Uncharacterized protein</fullName>
    </submittedName>
</protein>
<organism evidence="1">
    <name type="scientific">marine sediment metagenome</name>
    <dbReference type="NCBI Taxonomy" id="412755"/>
    <lineage>
        <taxon>unclassified sequences</taxon>
        <taxon>metagenomes</taxon>
        <taxon>ecological metagenomes</taxon>
    </lineage>
</organism>
<gene>
    <name evidence="1" type="ORF">S12H4_27850</name>
</gene>
<proteinExistence type="predicted"/>
<evidence type="ECO:0000313" key="1">
    <source>
        <dbReference type="EMBL" id="GAJ00468.1"/>
    </source>
</evidence>
<dbReference type="EMBL" id="BARW01015929">
    <property type="protein sequence ID" value="GAJ00468.1"/>
    <property type="molecule type" value="Genomic_DNA"/>
</dbReference>
<sequence>MWDLLVFYLENYKKNFNIFKTSEGTKFLSILLAKEDINKYQWKVKGNVEYSMLEIYIKHFLESFLVYYIKSMQNPKDSARVSKEYINSQELADFYEKQYNLLEEVLLSPKFVYKILIPTFRIYFPEDREYIEFDSDHRIRNIYGIEFPYGNEYSISKFKEAPQYWFPYGSSPGSLRKANVSFEVLHTIKKKLSSESPYNGAIFVPYAPLGIVEPDFFNEKVLSIFDFFTCFSPEFKYLPFTFSHKYYIELPPFSQSYKYLSKAIGLRFPSPAGMLSLK</sequence>
<comment type="caution">
    <text evidence="1">The sequence shown here is derived from an EMBL/GenBank/DDBJ whole genome shotgun (WGS) entry which is preliminary data.</text>
</comment>
<accession>X1T597</accession>